<protein>
    <submittedName>
        <fullName evidence="1">Uncharacterized protein</fullName>
    </submittedName>
</protein>
<gene>
    <name evidence="1" type="ORF">SDC9_87789</name>
</gene>
<comment type="caution">
    <text evidence="1">The sequence shown here is derived from an EMBL/GenBank/DDBJ whole genome shotgun (WGS) entry which is preliminary data.</text>
</comment>
<organism evidence="1">
    <name type="scientific">bioreactor metagenome</name>
    <dbReference type="NCBI Taxonomy" id="1076179"/>
    <lineage>
        <taxon>unclassified sequences</taxon>
        <taxon>metagenomes</taxon>
        <taxon>ecological metagenomes</taxon>
    </lineage>
</organism>
<dbReference type="AlphaFoldDB" id="A0A644ZJW8"/>
<proteinExistence type="predicted"/>
<reference evidence="1" key="1">
    <citation type="submission" date="2019-08" db="EMBL/GenBank/DDBJ databases">
        <authorList>
            <person name="Kucharzyk K."/>
            <person name="Murdoch R.W."/>
            <person name="Higgins S."/>
            <person name="Loffler F."/>
        </authorList>
    </citation>
    <scope>NUCLEOTIDE SEQUENCE</scope>
</reference>
<accession>A0A644ZJW8</accession>
<name>A0A644ZJW8_9ZZZZ</name>
<dbReference type="EMBL" id="VSSQ01009258">
    <property type="protein sequence ID" value="MPM41139.1"/>
    <property type="molecule type" value="Genomic_DNA"/>
</dbReference>
<evidence type="ECO:0000313" key="1">
    <source>
        <dbReference type="EMBL" id="MPM41139.1"/>
    </source>
</evidence>
<sequence length="115" mass="12832">MDAVAARFSGCVKVRQRSFAIQIDCDSAHEVMLGGHDRDVIFNQIIAFLQAVGMDARKPSGDRSFYVAFQEHPDIGQAVLFHLGVDRFRQQVARQQFISETLAVFADEDGAFPTQ</sequence>